<keyword evidence="3" id="KW-1185">Reference proteome</keyword>
<evidence type="ECO:0000313" key="2">
    <source>
        <dbReference type="EMBL" id="KAK4030351.1"/>
    </source>
</evidence>
<organism evidence="2 3">
    <name type="scientific">Daphnia magna</name>
    <dbReference type="NCBI Taxonomy" id="35525"/>
    <lineage>
        <taxon>Eukaryota</taxon>
        <taxon>Metazoa</taxon>
        <taxon>Ecdysozoa</taxon>
        <taxon>Arthropoda</taxon>
        <taxon>Crustacea</taxon>
        <taxon>Branchiopoda</taxon>
        <taxon>Diplostraca</taxon>
        <taxon>Cladocera</taxon>
        <taxon>Anomopoda</taxon>
        <taxon>Daphniidae</taxon>
        <taxon>Daphnia</taxon>
    </lineage>
</organism>
<name>A0ABR0AYZ7_9CRUS</name>
<feature type="region of interest" description="Disordered" evidence="1">
    <location>
        <begin position="1"/>
        <end position="50"/>
    </location>
</feature>
<reference evidence="2 3" key="1">
    <citation type="journal article" date="2023" name="Nucleic Acids Res.">
        <title>The hologenome of Daphnia magna reveals possible DNA methylation and microbiome-mediated evolution of the host genome.</title>
        <authorList>
            <person name="Chaturvedi A."/>
            <person name="Li X."/>
            <person name="Dhandapani V."/>
            <person name="Marshall H."/>
            <person name="Kissane S."/>
            <person name="Cuenca-Cambronero M."/>
            <person name="Asole G."/>
            <person name="Calvet F."/>
            <person name="Ruiz-Romero M."/>
            <person name="Marangio P."/>
            <person name="Guigo R."/>
            <person name="Rago D."/>
            <person name="Mirbahai L."/>
            <person name="Eastwood N."/>
            <person name="Colbourne J.K."/>
            <person name="Zhou J."/>
            <person name="Mallon E."/>
            <person name="Orsini L."/>
        </authorList>
    </citation>
    <scope>NUCLEOTIDE SEQUENCE [LARGE SCALE GENOMIC DNA]</scope>
    <source>
        <strain evidence="2">LRV0_1</strain>
    </source>
</reference>
<evidence type="ECO:0000313" key="3">
    <source>
        <dbReference type="Proteomes" id="UP001234178"/>
    </source>
</evidence>
<comment type="caution">
    <text evidence="2">The sequence shown here is derived from an EMBL/GenBank/DDBJ whole genome shotgun (WGS) entry which is preliminary data.</text>
</comment>
<feature type="compositionally biased region" description="Polar residues" evidence="1">
    <location>
        <begin position="97"/>
        <end position="111"/>
    </location>
</feature>
<accession>A0ABR0AYZ7</accession>
<protein>
    <submittedName>
        <fullName evidence="2">Uncharacterized protein</fullName>
    </submittedName>
</protein>
<sequence>MKKLDQFDQHAIHRGPTGVVLPVSAGGAGGRTSGSSNNAGGQSSTSSSASAAFRMPSLTMPLNMPISLAMASVPALNNLNTLTGLSGLVHHSSAVHPTSSQQCLGSSTPASVGSAGSLGANSFTDSDSDDAEIANETQHDHQRRPLTAKNRTHLAHAKCDDNWLAELCGIQNNWEIFV</sequence>
<dbReference type="EMBL" id="JAOYFB010000039">
    <property type="protein sequence ID" value="KAK4030351.1"/>
    <property type="molecule type" value="Genomic_DNA"/>
</dbReference>
<evidence type="ECO:0000256" key="1">
    <source>
        <dbReference type="SAM" id="MobiDB-lite"/>
    </source>
</evidence>
<proteinExistence type="predicted"/>
<gene>
    <name evidence="2" type="ORF">OUZ56_023352</name>
</gene>
<dbReference type="Proteomes" id="UP001234178">
    <property type="component" value="Unassembled WGS sequence"/>
</dbReference>
<feature type="compositionally biased region" description="Basic and acidic residues" evidence="1">
    <location>
        <begin position="1"/>
        <end position="11"/>
    </location>
</feature>
<feature type="region of interest" description="Disordered" evidence="1">
    <location>
        <begin position="97"/>
        <end position="129"/>
    </location>
</feature>
<feature type="compositionally biased region" description="Low complexity" evidence="1">
    <location>
        <begin position="33"/>
        <end position="50"/>
    </location>
</feature>